<dbReference type="InterPro" id="IPR051533">
    <property type="entry name" value="WaaL-like"/>
</dbReference>
<feature type="transmembrane region" description="Helical" evidence="5">
    <location>
        <begin position="265"/>
        <end position="288"/>
    </location>
</feature>
<name>A0ABR9AMN5_9BACT</name>
<keyword evidence="3 5" id="KW-1133">Transmembrane helix</keyword>
<feature type="domain" description="O-antigen ligase-related" evidence="6">
    <location>
        <begin position="132"/>
        <end position="281"/>
    </location>
</feature>
<reference evidence="7 8" key="1">
    <citation type="submission" date="2020-09" db="EMBL/GenBank/DDBJ databases">
        <title>Echinicola sp. CAU 1574 isolated from sand of Sido Beach.</title>
        <authorList>
            <person name="Kim W."/>
        </authorList>
    </citation>
    <scope>NUCLEOTIDE SEQUENCE [LARGE SCALE GENOMIC DNA]</scope>
    <source>
        <strain evidence="7 8">CAU 1574</strain>
    </source>
</reference>
<evidence type="ECO:0000256" key="1">
    <source>
        <dbReference type="ARBA" id="ARBA00004141"/>
    </source>
</evidence>
<proteinExistence type="predicted"/>
<comment type="caution">
    <text evidence="7">The sequence shown here is derived from an EMBL/GenBank/DDBJ whole genome shotgun (WGS) entry which is preliminary data.</text>
</comment>
<dbReference type="InterPro" id="IPR007016">
    <property type="entry name" value="O-antigen_ligase-rel_domated"/>
</dbReference>
<organism evidence="7 8">
    <name type="scientific">Echinicola arenosa</name>
    <dbReference type="NCBI Taxonomy" id="2774144"/>
    <lineage>
        <taxon>Bacteria</taxon>
        <taxon>Pseudomonadati</taxon>
        <taxon>Bacteroidota</taxon>
        <taxon>Cytophagia</taxon>
        <taxon>Cytophagales</taxon>
        <taxon>Cyclobacteriaceae</taxon>
        <taxon>Echinicola</taxon>
    </lineage>
</organism>
<protein>
    <submittedName>
        <fullName evidence="7">O-antigen ligase family protein</fullName>
    </submittedName>
</protein>
<gene>
    <name evidence="7" type="ORF">IFO69_14975</name>
</gene>
<keyword evidence="8" id="KW-1185">Reference proteome</keyword>
<dbReference type="GO" id="GO:0016874">
    <property type="term" value="F:ligase activity"/>
    <property type="evidence" value="ECO:0007669"/>
    <property type="project" value="UniProtKB-KW"/>
</dbReference>
<feature type="transmembrane region" description="Helical" evidence="5">
    <location>
        <begin position="147"/>
        <end position="165"/>
    </location>
</feature>
<dbReference type="Pfam" id="PF04932">
    <property type="entry name" value="Wzy_C"/>
    <property type="match status" value="1"/>
</dbReference>
<feature type="transmembrane region" description="Helical" evidence="5">
    <location>
        <begin position="98"/>
        <end position="119"/>
    </location>
</feature>
<dbReference type="PANTHER" id="PTHR37422:SF17">
    <property type="entry name" value="O-ANTIGEN LIGASE"/>
    <property type="match status" value="1"/>
</dbReference>
<feature type="transmembrane region" description="Helical" evidence="5">
    <location>
        <begin position="300"/>
        <end position="315"/>
    </location>
</feature>
<evidence type="ECO:0000259" key="6">
    <source>
        <dbReference type="Pfam" id="PF04932"/>
    </source>
</evidence>
<dbReference type="RefSeq" id="WP_192010940.1">
    <property type="nucleotide sequence ID" value="NZ_JACYTQ010000005.1"/>
</dbReference>
<keyword evidence="2 5" id="KW-0812">Transmembrane</keyword>
<feature type="transmembrane region" description="Helical" evidence="5">
    <location>
        <begin position="172"/>
        <end position="190"/>
    </location>
</feature>
<accession>A0ABR9AMN5</accession>
<evidence type="ECO:0000313" key="8">
    <source>
        <dbReference type="Proteomes" id="UP000647133"/>
    </source>
</evidence>
<evidence type="ECO:0000256" key="3">
    <source>
        <dbReference type="ARBA" id="ARBA00022989"/>
    </source>
</evidence>
<feature type="transmembrane region" description="Helical" evidence="5">
    <location>
        <begin position="126"/>
        <end position="141"/>
    </location>
</feature>
<dbReference type="Proteomes" id="UP000647133">
    <property type="component" value="Unassembled WGS sequence"/>
</dbReference>
<dbReference type="PANTHER" id="PTHR37422">
    <property type="entry name" value="TEICHURONIC ACID BIOSYNTHESIS PROTEIN TUAE"/>
    <property type="match status" value="1"/>
</dbReference>
<keyword evidence="7" id="KW-0436">Ligase</keyword>
<feature type="transmembrane region" description="Helical" evidence="5">
    <location>
        <begin position="321"/>
        <end position="336"/>
    </location>
</feature>
<comment type="subcellular location">
    <subcellularLocation>
        <location evidence="1">Membrane</location>
        <topology evidence="1">Multi-pass membrane protein</topology>
    </subcellularLocation>
</comment>
<evidence type="ECO:0000256" key="4">
    <source>
        <dbReference type="ARBA" id="ARBA00023136"/>
    </source>
</evidence>
<feature type="transmembrane region" description="Helical" evidence="5">
    <location>
        <begin position="57"/>
        <end position="78"/>
    </location>
</feature>
<sequence length="357" mass="40835">MFIYKPLLVVSLLQVFNLELINNPFNAVLLFSTTLILPLFGIYVLRFSSDEIRSGLLFLSSFLILSFVPYEIGLLKSIESGFDLSGFGEEFTGLIGPFQTVHSASTALAGAMLTILFFWCSHAYNRFYLTVLLLLGLYFLIHTYVRTGLVMVVVGAIPMVSYFIWRDKLMRVQLFLLSFLLLTITGFWVMDNKVLVDRVLGKRVNGAELESFEKLGSGRGLLYLYSVEIFWESSISEKIIGIGQTEEKKRMEAKLGKGLIPHNGFLLLLLNNGLFGLAAYVVFLVHVYKLNKLFVFEGKYLAMGLFWAYLAMSFFQNFDMIYAFYLFALSISYVAMDQHEKRSYYLKYLETTHANFN</sequence>
<evidence type="ECO:0000256" key="2">
    <source>
        <dbReference type="ARBA" id="ARBA00022692"/>
    </source>
</evidence>
<feature type="transmembrane region" description="Helical" evidence="5">
    <location>
        <begin position="27"/>
        <end position="45"/>
    </location>
</feature>
<evidence type="ECO:0000256" key="5">
    <source>
        <dbReference type="SAM" id="Phobius"/>
    </source>
</evidence>
<keyword evidence="4 5" id="KW-0472">Membrane</keyword>
<dbReference type="EMBL" id="JACYTQ010000005">
    <property type="protein sequence ID" value="MBD8490058.1"/>
    <property type="molecule type" value="Genomic_DNA"/>
</dbReference>
<evidence type="ECO:0000313" key="7">
    <source>
        <dbReference type="EMBL" id="MBD8490058.1"/>
    </source>
</evidence>